<dbReference type="InterPro" id="IPR001867">
    <property type="entry name" value="OmpR/PhoB-type_DNA-bd"/>
</dbReference>
<dbReference type="GO" id="GO:0006355">
    <property type="term" value="P:regulation of DNA-templated transcription"/>
    <property type="evidence" value="ECO:0007669"/>
    <property type="project" value="InterPro"/>
</dbReference>
<dbReference type="PROSITE" id="PS51755">
    <property type="entry name" value="OMPR_PHOB"/>
    <property type="match status" value="1"/>
</dbReference>
<feature type="domain" description="OmpR/PhoB-type" evidence="7">
    <location>
        <begin position="150"/>
        <end position="250"/>
    </location>
</feature>
<dbReference type="InterPro" id="IPR039420">
    <property type="entry name" value="WalR-like"/>
</dbReference>
<name>A0A0H5Q1Z9_9ZZZZ</name>
<dbReference type="SUPFAM" id="SSF46894">
    <property type="entry name" value="C-terminal effector domain of the bipartite response regulators"/>
    <property type="match status" value="1"/>
</dbReference>
<dbReference type="Gene3D" id="6.10.250.690">
    <property type="match status" value="1"/>
</dbReference>
<dbReference type="PANTHER" id="PTHR48111">
    <property type="entry name" value="REGULATOR OF RPOS"/>
    <property type="match status" value="1"/>
</dbReference>
<dbReference type="GO" id="GO:0000156">
    <property type="term" value="F:phosphorelay response regulator activity"/>
    <property type="evidence" value="ECO:0007669"/>
    <property type="project" value="TreeGrafter"/>
</dbReference>
<organism evidence="8">
    <name type="scientific">uncultured prokaryote</name>
    <dbReference type="NCBI Taxonomy" id="198431"/>
    <lineage>
        <taxon>unclassified sequences</taxon>
        <taxon>environmental samples</taxon>
    </lineage>
</organism>
<dbReference type="PANTHER" id="PTHR48111:SF1">
    <property type="entry name" value="TWO-COMPONENT RESPONSE REGULATOR ORR33"/>
    <property type="match status" value="1"/>
</dbReference>
<keyword evidence="4" id="KW-0238">DNA-binding</keyword>
<evidence type="ECO:0000256" key="1">
    <source>
        <dbReference type="ARBA" id="ARBA00022553"/>
    </source>
</evidence>
<reference evidence="8" key="2">
    <citation type="submission" date="2015-07" db="EMBL/GenBank/DDBJ databases">
        <title>Plasmids, circular viruses and viroids from rat gut.</title>
        <authorList>
            <person name="Jorgensen T.J."/>
            <person name="Hansen M.A."/>
            <person name="Xu Z."/>
            <person name="Tabak M.A."/>
            <person name="Sorensen S.J."/>
            <person name="Hansen L.H."/>
        </authorList>
    </citation>
    <scope>NUCLEOTIDE SEQUENCE</scope>
    <source>
        <strain evidence="8">RGFK0877</strain>
    </source>
</reference>
<evidence type="ECO:0000259" key="6">
    <source>
        <dbReference type="PROSITE" id="PS50110"/>
    </source>
</evidence>
<reference evidence="8" key="1">
    <citation type="submission" date="2015-06" db="EMBL/GenBank/DDBJ databases">
        <authorList>
            <person name="Joergensen T."/>
        </authorList>
    </citation>
    <scope>NUCLEOTIDE SEQUENCE</scope>
    <source>
        <strain evidence="8">RGFK0877</strain>
    </source>
</reference>
<keyword evidence="5" id="KW-0804">Transcription</keyword>
<evidence type="ECO:0000256" key="5">
    <source>
        <dbReference type="ARBA" id="ARBA00023163"/>
    </source>
</evidence>
<evidence type="ECO:0000256" key="4">
    <source>
        <dbReference type="ARBA" id="ARBA00023125"/>
    </source>
</evidence>
<protein>
    <recommendedName>
        <fullName evidence="9">Stage 0 sporulation protein A homolog</fullName>
    </recommendedName>
</protein>
<dbReference type="InterPro" id="IPR001789">
    <property type="entry name" value="Sig_transdc_resp-reg_receiver"/>
</dbReference>
<evidence type="ECO:0000259" key="7">
    <source>
        <dbReference type="PROSITE" id="PS51755"/>
    </source>
</evidence>
<keyword evidence="2" id="KW-0902">Two-component regulatory system</keyword>
<evidence type="ECO:0000256" key="3">
    <source>
        <dbReference type="ARBA" id="ARBA00023015"/>
    </source>
</evidence>
<dbReference type="GO" id="GO:0000976">
    <property type="term" value="F:transcription cis-regulatory region binding"/>
    <property type="evidence" value="ECO:0007669"/>
    <property type="project" value="TreeGrafter"/>
</dbReference>
<evidence type="ECO:0008006" key="9">
    <source>
        <dbReference type="Google" id="ProtNLM"/>
    </source>
</evidence>
<dbReference type="EMBL" id="LN853480">
    <property type="protein sequence ID" value="CRY96026.1"/>
    <property type="molecule type" value="Genomic_DNA"/>
</dbReference>
<accession>A0A0H5Q1Z9</accession>
<dbReference type="SUPFAM" id="SSF52172">
    <property type="entry name" value="CheY-like"/>
    <property type="match status" value="1"/>
</dbReference>
<dbReference type="SMART" id="SM00862">
    <property type="entry name" value="Trans_reg_C"/>
    <property type="match status" value="1"/>
</dbReference>
<dbReference type="GO" id="GO:0032993">
    <property type="term" value="C:protein-DNA complex"/>
    <property type="evidence" value="ECO:0007669"/>
    <property type="project" value="TreeGrafter"/>
</dbReference>
<evidence type="ECO:0000313" key="8">
    <source>
        <dbReference type="EMBL" id="CRY96026.1"/>
    </source>
</evidence>
<dbReference type="Gene3D" id="3.40.50.2300">
    <property type="match status" value="1"/>
</dbReference>
<dbReference type="Pfam" id="PF00072">
    <property type="entry name" value="Response_reg"/>
    <property type="match status" value="1"/>
</dbReference>
<dbReference type="SMART" id="SM00448">
    <property type="entry name" value="REC"/>
    <property type="match status" value="1"/>
</dbReference>
<dbReference type="InterPro" id="IPR011006">
    <property type="entry name" value="CheY-like_superfamily"/>
</dbReference>
<feature type="domain" description="Response regulatory" evidence="6">
    <location>
        <begin position="31"/>
        <end position="143"/>
    </location>
</feature>
<evidence type="ECO:0000256" key="2">
    <source>
        <dbReference type="ARBA" id="ARBA00023012"/>
    </source>
</evidence>
<keyword evidence="1" id="KW-0597">Phosphoprotein</keyword>
<dbReference type="InterPro" id="IPR036388">
    <property type="entry name" value="WH-like_DNA-bd_sf"/>
</dbReference>
<dbReference type="PROSITE" id="PS50110">
    <property type="entry name" value="RESPONSE_REGULATORY"/>
    <property type="match status" value="1"/>
</dbReference>
<dbReference type="Gene3D" id="1.10.10.10">
    <property type="entry name" value="Winged helix-like DNA-binding domain superfamily/Winged helix DNA-binding domain"/>
    <property type="match status" value="1"/>
</dbReference>
<dbReference type="CDD" id="cd17574">
    <property type="entry name" value="REC_OmpR"/>
    <property type="match status" value="1"/>
</dbReference>
<sequence>MQAKKKKLCNCGVLCYNRNRNGSLEEKMMNTVAIVEDDRLFNEALYQILKKAGYETARAYSYGEGLALIEKTPDLMIVDVNLPGGEGFELCRRARDYGQIPVIFLTARDEETDMIKAFDLGADDYLVKPFPMAVLLKHVEAVLRRSSSEKDVLSYMDLQIDFQRKSVSYQGAEIKLTAREYGVLALLAKNQGRIVTKEMILEQVWDAEGAFVEENTVNVTLSRLRKKIEPEPASPIFIRNVFGMGYTFGK</sequence>
<keyword evidence="3" id="KW-0805">Transcription regulation</keyword>
<dbReference type="AlphaFoldDB" id="A0A0H5Q1Z9"/>
<proteinExistence type="predicted"/>
<dbReference type="InterPro" id="IPR016032">
    <property type="entry name" value="Sig_transdc_resp-reg_C-effctor"/>
</dbReference>
<dbReference type="Pfam" id="PF00486">
    <property type="entry name" value="Trans_reg_C"/>
    <property type="match status" value="1"/>
</dbReference>
<dbReference type="CDD" id="cd00383">
    <property type="entry name" value="trans_reg_C"/>
    <property type="match status" value="1"/>
</dbReference>